<feature type="transmembrane region" description="Helical" evidence="1">
    <location>
        <begin position="51"/>
        <end position="68"/>
    </location>
</feature>
<keyword evidence="3" id="KW-1185">Reference proteome</keyword>
<proteinExistence type="predicted"/>
<organism evidence="2 3">
    <name type="scientific">Trypanosoma equiperdum</name>
    <dbReference type="NCBI Taxonomy" id="5694"/>
    <lineage>
        <taxon>Eukaryota</taxon>
        <taxon>Discoba</taxon>
        <taxon>Euglenozoa</taxon>
        <taxon>Kinetoplastea</taxon>
        <taxon>Metakinetoplastina</taxon>
        <taxon>Trypanosomatida</taxon>
        <taxon>Trypanosomatidae</taxon>
        <taxon>Trypanosoma</taxon>
    </lineage>
</organism>
<keyword evidence="1" id="KW-1133">Transmembrane helix</keyword>
<evidence type="ECO:0000313" key="2">
    <source>
        <dbReference type="EMBL" id="SCU66836.1"/>
    </source>
</evidence>
<name>A0A1G4I544_TRYEQ</name>
<dbReference type="AlphaFoldDB" id="A0A1G4I544"/>
<accession>A0A1G4I544</accession>
<evidence type="ECO:0000313" key="3">
    <source>
        <dbReference type="Proteomes" id="UP000195570"/>
    </source>
</evidence>
<dbReference type="VEuPathDB" id="TriTrypDB:TEOVI_000034800"/>
<keyword evidence="1" id="KW-0812">Transmembrane</keyword>
<dbReference type="Proteomes" id="UP000195570">
    <property type="component" value="Unassembled WGS sequence"/>
</dbReference>
<gene>
    <name evidence="2" type="ORF">TEOVI_000034800</name>
</gene>
<protein>
    <submittedName>
        <fullName evidence="2">Uncharacterized protein</fullName>
    </submittedName>
</protein>
<dbReference type="EMBL" id="CZPT02000621">
    <property type="protein sequence ID" value="SCU66836.1"/>
    <property type="molecule type" value="Genomic_DNA"/>
</dbReference>
<evidence type="ECO:0000256" key="1">
    <source>
        <dbReference type="SAM" id="Phobius"/>
    </source>
</evidence>
<dbReference type="RefSeq" id="XP_067078237.1">
    <property type="nucleotide sequence ID" value="XM_067222136.1"/>
</dbReference>
<dbReference type="GeneID" id="92374288"/>
<reference evidence="2" key="1">
    <citation type="submission" date="2016-09" db="EMBL/GenBank/DDBJ databases">
        <authorList>
            <person name="Hebert L."/>
            <person name="Moumen B."/>
        </authorList>
    </citation>
    <scope>NUCLEOTIDE SEQUENCE [LARGE SCALE GENOMIC DNA]</scope>
    <source>
        <strain evidence="2">OVI</strain>
    </source>
</reference>
<sequence length="126" mass="14975">MKKHWLPLCMDFMIALSFLPLPSHTHTHTHTHTQRHAVMRRRTCLWDAVQFLYFLFCSHGTLFPLLLLPSVGEDLLPRHDTSHSLWCFDLRCWGTCVGRGRKVAYKSNIHMHVRLFLFLFSKYCFD</sequence>
<keyword evidence="1" id="KW-0472">Membrane</keyword>
<comment type="caution">
    <text evidence="2">The sequence shown here is derived from an EMBL/GenBank/DDBJ whole genome shotgun (WGS) entry which is preliminary data.</text>
</comment>